<feature type="compositionally biased region" description="Polar residues" evidence="5">
    <location>
        <begin position="445"/>
        <end position="463"/>
    </location>
</feature>
<feature type="compositionally biased region" description="Basic and acidic residues" evidence="5">
    <location>
        <begin position="589"/>
        <end position="603"/>
    </location>
</feature>
<accession>A0AAD7XDC6</accession>
<evidence type="ECO:0000256" key="2">
    <source>
        <dbReference type="ARBA" id="ARBA00005885"/>
    </source>
</evidence>
<feature type="region of interest" description="Disordered" evidence="5">
    <location>
        <begin position="378"/>
        <end position="720"/>
    </location>
</feature>
<feature type="compositionally biased region" description="Polar residues" evidence="5">
    <location>
        <begin position="163"/>
        <end position="172"/>
    </location>
</feature>
<feature type="domain" description="TPX2 C-terminal" evidence="6">
    <location>
        <begin position="751"/>
        <end position="824"/>
    </location>
</feature>
<evidence type="ECO:0000256" key="3">
    <source>
        <dbReference type="ARBA" id="ARBA00022490"/>
    </source>
</evidence>
<evidence type="ECO:0000313" key="7">
    <source>
        <dbReference type="EMBL" id="KAJ8487607.1"/>
    </source>
</evidence>
<dbReference type="Proteomes" id="UP001215151">
    <property type="component" value="Unassembled WGS sequence"/>
</dbReference>
<feature type="compositionally biased region" description="Basic and acidic residues" evidence="5">
    <location>
        <begin position="252"/>
        <end position="276"/>
    </location>
</feature>
<feature type="compositionally biased region" description="Polar residues" evidence="5">
    <location>
        <begin position="513"/>
        <end position="524"/>
    </location>
</feature>
<evidence type="ECO:0000256" key="4">
    <source>
        <dbReference type="ARBA" id="ARBA00023212"/>
    </source>
</evidence>
<comment type="subcellular location">
    <subcellularLocation>
        <location evidence="1">Cytoplasm</location>
        <location evidence="1">Cytoskeleton</location>
    </subcellularLocation>
</comment>
<feature type="compositionally biased region" description="Basic and acidic residues" evidence="5">
    <location>
        <begin position="626"/>
        <end position="646"/>
    </location>
</feature>
<feature type="compositionally biased region" description="Polar residues" evidence="5">
    <location>
        <begin position="325"/>
        <end position="334"/>
    </location>
</feature>
<feature type="region of interest" description="Disordered" evidence="5">
    <location>
        <begin position="760"/>
        <end position="795"/>
    </location>
</feature>
<dbReference type="InterPro" id="IPR027329">
    <property type="entry name" value="TPX2_C"/>
</dbReference>
<feature type="compositionally biased region" description="Low complexity" evidence="5">
    <location>
        <begin position="698"/>
        <end position="710"/>
    </location>
</feature>
<gene>
    <name evidence="7" type="ORF">ONZ51_g4061</name>
</gene>
<evidence type="ECO:0000256" key="1">
    <source>
        <dbReference type="ARBA" id="ARBA00004245"/>
    </source>
</evidence>
<keyword evidence="4" id="KW-0206">Cytoskeleton</keyword>
<reference evidence="7" key="1">
    <citation type="submission" date="2022-11" db="EMBL/GenBank/DDBJ databases">
        <title>Genome Sequence of Cubamyces cubensis.</title>
        <authorList>
            <person name="Buettner E."/>
        </authorList>
    </citation>
    <scope>NUCLEOTIDE SEQUENCE</scope>
    <source>
        <strain evidence="7">MPL-01</strain>
    </source>
</reference>
<dbReference type="Pfam" id="PF06886">
    <property type="entry name" value="TPX2"/>
    <property type="match status" value="1"/>
</dbReference>
<dbReference type="EMBL" id="JAPEVG010000076">
    <property type="protein sequence ID" value="KAJ8487607.1"/>
    <property type="molecule type" value="Genomic_DNA"/>
</dbReference>
<keyword evidence="8" id="KW-1185">Reference proteome</keyword>
<dbReference type="AlphaFoldDB" id="A0AAD7XDC6"/>
<comment type="similarity">
    <text evidence="2">Belongs to the TPX2 family.</text>
</comment>
<comment type="caution">
    <text evidence="7">The sequence shown here is derived from an EMBL/GenBank/DDBJ whole genome shotgun (WGS) entry which is preliminary data.</text>
</comment>
<feature type="compositionally biased region" description="Low complexity" evidence="5">
    <location>
        <begin position="535"/>
        <end position="564"/>
    </location>
</feature>
<feature type="region of interest" description="Disordered" evidence="5">
    <location>
        <begin position="226"/>
        <end position="344"/>
    </location>
</feature>
<proteinExistence type="inferred from homology"/>
<evidence type="ECO:0000256" key="5">
    <source>
        <dbReference type="SAM" id="MobiDB-lite"/>
    </source>
</evidence>
<evidence type="ECO:0000313" key="8">
    <source>
        <dbReference type="Proteomes" id="UP001215151"/>
    </source>
</evidence>
<evidence type="ECO:0000259" key="6">
    <source>
        <dbReference type="Pfam" id="PF06886"/>
    </source>
</evidence>
<sequence length="826" mass="87987">MGEISLRHIPDLSDASVNADFSNASFQIPRSLGNADDLLADDTMDFFNGADNTLSTPAPLSRPLQPPLTLAELTPRSKPLRAVPIRSSLRPRPGIATPYKSNVANELTAAMSEELSPFRHQDPSFQIPSSLSTGADLLMADNDVEFLGKEDDSFGSVPPHAQSPLTLSQLSPGPSMRLRPPLDASPDKPCTPSPQLPTPNIDLNAVGCMEVSEGESAVSHATIASAVGSEPPMSNPKEDDCKVQPTAGQPADKGKVKEPQRANLSEKQKKLSGGDKAKRKRVTPAAAVTKPAKLKPLTASLARRLSNAGRKPVPGMRRRPLQGAPVTTSVNRSSGGRADPAAQATLSTVRTRTIVKPAQGGGLADTLLSFGQKLLARAASPEHHGEASTETGRTSYPVPEAAAHAIPATDYRPDAQPVDRLGYEPTPDPTYLTISQLSPRKAGNDRTTSTTTLASGSHITEQTPIEALDQPAAAPQVSESASVHPTSPMRSSIKRAGSPSGEHPAHQRKRSKTTSGPSAPTFSKESAPRKPALQPSRARNVPAAAATAATAPARRTVSASVSSANLRVKAKEARKLPTSSSRSLSRSGPGRETDDAKKTKDPGSGRGEISNGDSGAHVPSASGSRRSGDAGRSQREIAPDARERQAGQRCDGQASIRGPSPVDRPSSNLPSAKPTRPMEFQFATSTRIESRKAELEQSSGMGSSGSNGMSLRRSKASAGHPIPDFKALHAMQESVLAQRKAEIVPVVPLPIEFQTEARAHEREKFEEARRAREAELERQREERRRQQELEEEREIKELRKRAVPKANAVPEWYAFAPKKTKPATGK</sequence>
<name>A0AAD7XDC6_9APHY</name>
<feature type="region of interest" description="Disordered" evidence="5">
    <location>
        <begin position="149"/>
        <end position="202"/>
    </location>
</feature>
<feature type="compositionally biased region" description="Polar residues" evidence="5">
    <location>
        <begin position="477"/>
        <end position="490"/>
    </location>
</feature>
<organism evidence="7 8">
    <name type="scientific">Trametes cubensis</name>
    <dbReference type="NCBI Taxonomy" id="1111947"/>
    <lineage>
        <taxon>Eukaryota</taxon>
        <taxon>Fungi</taxon>
        <taxon>Dikarya</taxon>
        <taxon>Basidiomycota</taxon>
        <taxon>Agaricomycotina</taxon>
        <taxon>Agaricomycetes</taxon>
        <taxon>Polyporales</taxon>
        <taxon>Polyporaceae</taxon>
        <taxon>Trametes</taxon>
    </lineage>
</organism>
<keyword evidence="3" id="KW-0963">Cytoplasm</keyword>
<protein>
    <recommendedName>
        <fullName evidence="6">TPX2 C-terminal domain-containing protein</fullName>
    </recommendedName>
</protein>
<dbReference type="GO" id="GO:0005856">
    <property type="term" value="C:cytoskeleton"/>
    <property type="evidence" value="ECO:0007669"/>
    <property type="project" value="UniProtKB-SubCell"/>
</dbReference>